<dbReference type="GO" id="GO:0005524">
    <property type="term" value="F:ATP binding"/>
    <property type="evidence" value="ECO:0007669"/>
    <property type="project" value="UniProtKB-UniRule"/>
</dbReference>
<dbReference type="STRING" id="4846.A0A367JGI2"/>
<evidence type="ECO:0000256" key="13">
    <source>
        <dbReference type="RuleBase" id="RU367134"/>
    </source>
</evidence>
<feature type="domain" description="Protein kinase" evidence="14">
    <location>
        <begin position="9"/>
        <end position="265"/>
    </location>
</feature>
<dbReference type="GO" id="GO:0000776">
    <property type="term" value="C:kinetochore"/>
    <property type="evidence" value="ECO:0007669"/>
    <property type="project" value="UniProtKB-ARBA"/>
</dbReference>
<accession>A0A367JGI2</accession>
<sequence length="270" mass="31669">KVEWKIDDFKVGKHLGTGKFGTVYLAQEKRSKTIVTLKILRKEELEKEKVVQFVKREVEIQAHLHHPHIIRLFGYFHDRTNIYLVLEYAEQGELFKKLDADKGFTESQAANYIIQLSQALEYMQRFGIIHRDLKLENILLSKNGQIKIGDFGWAVQDPRPRRRTLCGTLDYLSPEMISNEPHTQMVDVWSLGIICYELIVGKPPFEELGSDERVSVEKTYDRIKRVDVKFPKGISREARQFISKLLQRNPSERMKLSDIKNDVWIKQYGY</sequence>
<dbReference type="FunFam" id="3.30.200.20:FF:000042">
    <property type="entry name" value="Aurora kinase A"/>
    <property type="match status" value="1"/>
</dbReference>
<evidence type="ECO:0000256" key="12">
    <source>
        <dbReference type="PIRSR" id="PIRSR630616-3"/>
    </source>
</evidence>
<dbReference type="Proteomes" id="UP000253551">
    <property type="component" value="Unassembled WGS sequence"/>
</dbReference>
<evidence type="ECO:0000256" key="2">
    <source>
        <dbReference type="ARBA" id="ARBA00021157"/>
    </source>
</evidence>
<keyword evidence="3 13" id="KW-0723">Serine/threonine-protein kinase</keyword>
<gene>
    <name evidence="15" type="ORF">CU098_001453</name>
</gene>
<dbReference type="PANTHER" id="PTHR24350">
    <property type="entry name" value="SERINE/THREONINE-PROTEIN KINASE IAL-RELATED"/>
    <property type="match status" value="1"/>
</dbReference>
<organism evidence="15 16">
    <name type="scientific">Rhizopus stolonifer</name>
    <name type="common">Rhizopus nigricans</name>
    <dbReference type="NCBI Taxonomy" id="4846"/>
    <lineage>
        <taxon>Eukaryota</taxon>
        <taxon>Fungi</taxon>
        <taxon>Fungi incertae sedis</taxon>
        <taxon>Mucoromycota</taxon>
        <taxon>Mucoromycotina</taxon>
        <taxon>Mucoromycetes</taxon>
        <taxon>Mucorales</taxon>
        <taxon>Mucorineae</taxon>
        <taxon>Rhizopodaceae</taxon>
        <taxon>Rhizopus</taxon>
    </lineage>
</organism>
<dbReference type="InterPro" id="IPR011009">
    <property type="entry name" value="Kinase-like_dom_sf"/>
</dbReference>
<feature type="binding site" evidence="11">
    <location>
        <position position="38"/>
    </location>
    <ligand>
        <name>ATP</name>
        <dbReference type="ChEBI" id="CHEBI:30616"/>
    </ligand>
</feature>
<feature type="binding site" evidence="11">
    <location>
        <begin position="136"/>
        <end position="137"/>
    </location>
    <ligand>
        <name>ATP</name>
        <dbReference type="ChEBI" id="CHEBI:30616"/>
    </ligand>
</feature>
<dbReference type="Pfam" id="PF00069">
    <property type="entry name" value="Pkinase"/>
    <property type="match status" value="1"/>
</dbReference>
<comment type="catalytic activity">
    <reaction evidence="8 13">
        <text>L-threonyl-[protein] + ATP = O-phospho-L-threonyl-[protein] + ADP + H(+)</text>
        <dbReference type="Rhea" id="RHEA:46608"/>
        <dbReference type="Rhea" id="RHEA-COMP:11060"/>
        <dbReference type="Rhea" id="RHEA-COMP:11605"/>
        <dbReference type="ChEBI" id="CHEBI:15378"/>
        <dbReference type="ChEBI" id="CHEBI:30013"/>
        <dbReference type="ChEBI" id="CHEBI:30616"/>
        <dbReference type="ChEBI" id="CHEBI:61977"/>
        <dbReference type="ChEBI" id="CHEBI:456216"/>
        <dbReference type="EC" id="2.7.11.1"/>
    </reaction>
</comment>
<dbReference type="FunFam" id="1.10.510.10:FF:000235">
    <property type="entry name" value="Serine/threonine-protein kinase ark1"/>
    <property type="match status" value="1"/>
</dbReference>
<evidence type="ECO:0000256" key="4">
    <source>
        <dbReference type="ARBA" id="ARBA00022679"/>
    </source>
</evidence>
<keyword evidence="16" id="KW-1185">Reference proteome</keyword>
<keyword evidence="6 13" id="KW-0418">Kinase</keyword>
<feature type="non-terminal residue" evidence="15">
    <location>
        <position position="1"/>
    </location>
</feature>
<keyword evidence="4 13" id="KW-0808">Transferase</keyword>
<dbReference type="GO" id="GO:0072479">
    <property type="term" value="P:response to mitotic cell cycle spindle assembly checkpoint signaling"/>
    <property type="evidence" value="ECO:0007669"/>
    <property type="project" value="UniProtKB-ARBA"/>
</dbReference>
<dbReference type="GO" id="GO:0044779">
    <property type="term" value="P:meiotic spindle checkpoint signaling"/>
    <property type="evidence" value="ECO:0007669"/>
    <property type="project" value="UniProtKB-ARBA"/>
</dbReference>
<dbReference type="EC" id="2.7.11.1" evidence="1 13"/>
<feature type="cross-link" description="Glycyl lysine isopeptide (Lys-Gly) (interchain with G-Cter in SUMO2)" evidence="12">
    <location>
        <position position="134"/>
    </location>
</feature>
<dbReference type="OrthoDB" id="377346at2759"/>
<protein>
    <recommendedName>
        <fullName evidence="2 13">Aurora kinase</fullName>
        <ecNumber evidence="1 13">2.7.11.1</ecNumber>
    </recommendedName>
</protein>
<dbReference type="GO" id="GO:0004674">
    <property type="term" value="F:protein serine/threonine kinase activity"/>
    <property type="evidence" value="ECO:0007669"/>
    <property type="project" value="UniProtKB-KW"/>
</dbReference>
<dbReference type="InterPro" id="IPR008271">
    <property type="entry name" value="Ser/Thr_kinase_AS"/>
</dbReference>
<evidence type="ECO:0000259" key="14">
    <source>
        <dbReference type="PROSITE" id="PS50011"/>
    </source>
</evidence>
<evidence type="ECO:0000256" key="11">
    <source>
        <dbReference type="PIRSR" id="PIRSR630616-2"/>
    </source>
</evidence>
<dbReference type="PROSITE" id="PS00108">
    <property type="entry name" value="PROTEIN_KINASE_ST"/>
    <property type="match status" value="1"/>
</dbReference>
<feature type="binding site" evidence="11">
    <location>
        <position position="19"/>
    </location>
    <ligand>
        <name>ATP</name>
        <dbReference type="ChEBI" id="CHEBI:30616"/>
    </ligand>
</feature>
<evidence type="ECO:0000313" key="16">
    <source>
        <dbReference type="Proteomes" id="UP000253551"/>
    </source>
</evidence>
<keyword evidence="7 11" id="KW-0067">ATP-binding</keyword>
<dbReference type="GO" id="GO:0045143">
    <property type="term" value="P:homologous chromosome segregation"/>
    <property type="evidence" value="ECO:0007669"/>
    <property type="project" value="UniProtKB-ARBA"/>
</dbReference>
<evidence type="ECO:0000256" key="3">
    <source>
        <dbReference type="ARBA" id="ARBA00022527"/>
    </source>
</evidence>
<evidence type="ECO:0000256" key="8">
    <source>
        <dbReference type="ARBA" id="ARBA00047899"/>
    </source>
</evidence>
<feature type="active site" description="Proton acceptor" evidence="10">
    <location>
        <position position="132"/>
    </location>
</feature>
<evidence type="ECO:0000256" key="7">
    <source>
        <dbReference type="ARBA" id="ARBA00022840"/>
    </source>
</evidence>
<dbReference type="Gene3D" id="1.10.510.10">
    <property type="entry name" value="Transferase(Phosphotransferase) domain 1"/>
    <property type="match status" value="1"/>
</dbReference>
<dbReference type="SUPFAM" id="SSF56112">
    <property type="entry name" value="Protein kinase-like (PK-like)"/>
    <property type="match status" value="1"/>
</dbReference>
<dbReference type="CDD" id="cd14007">
    <property type="entry name" value="STKc_Aurora"/>
    <property type="match status" value="1"/>
</dbReference>
<dbReference type="PIRSF" id="PIRSF000654">
    <property type="entry name" value="Integrin-linked_kinase"/>
    <property type="match status" value="1"/>
</dbReference>
<dbReference type="GO" id="GO:0032465">
    <property type="term" value="P:regulation of cytokinesis"/>
    <property type="evidence" value="ECO:0007669"/>
    <property type="project" value="UniProtKB-ARBA"/>
</dbReference>
<dbReference type="EMBL" id="PJQM01003409">
    <property type="protein sequence ID" value="RCH89044.1"/>
    <property type="molecule type" value="Genomic_DNA"/>
</dbReference>
<dbReference type="GO" id="GO:0032133">
    <property type="term" value="C:chromosome passenger complex"/>
    <property type="evidence" value="ECO:0007669"/>
    <property type="project" value="UniProtKB-ARBA"/>
</dbReference>
<comment type="similarity">
    <text evidence="13">Belongs to the protein kinase superfamily. Ser/Thr protein kinase family. Aurora subfamily.</text>
</comment>
<evidence type="ECO:0000256" key="6">
    <source>
        <dbReference type="ARBA" id="ARBA00022777"/>
    </source>
</evidence>
<keyword evidence="5 11" id="KW-0547">Nucleotide-binding</keyword>
<dbReference type="PROSITE" id="PS50011">
    <property type="entry name" value="PROTEIN_KINASE_DOM"/>
    <property type="match status" value="1"/>
</dbReference>
<evidence type="ECO:0000256" key="10">
    <source>
        <dbReference type="PIRSR" id="PIRSR630616-1"/>
    </source>
</evidence>
<dbReference type="AlphaFoldDB" id="A0A367JGI2"/>
<dbReference type="GO" id="GO:0051233">
    <property type="term" value="C:spindle midzone"/>
    <property type="evidence" value="ECO:0007669"/>
    <property type="project" value="UniProtKB-ARBA"/>
</dbReference>
<dbReference type="SMART" id="SM00220">
    <property type="entry name" value="S_TKc"/>
    <property type="match status" value="1"/>
</dbReference>
<proteinExistence type="inferred from homology"/>
<dbReference type="InterPro" id="IPR030616">
    <property type="entry name" value="Aur-like"/>
</dbReference>
<feature type="binding site" evidence="11">
    <location>
        <position position="150"/>
    </location>
    <ligand>
        <name>ATP</name>
        <dbReference type="ChEBI" id="CHEBI:30616"/>
    </ligand>
</feature>
<evidence type="ECO:0000256" key="1">
    <source>
        <dbReference type="ARBA" id="ARBA00012513"/>
    </source>
</evidence>
<name>A0A367JGI2_RHIST</name>
<feature type="binding site" evidence="11">
    <location>
        <begin position="87"/>
        <end position="89"/>
    </location>
    <ligand>
        <name>ATP</name>
        <dbReference type="ChEBI" id="CHEBI:30616"/>
    </ligand>
</feature>
<evidence type="ECO:0000313" key="15">
    <source>
        <dbReference type="EMBL" id="RCH89044.1"/>
    </source>
</evidence>
<dbReference type="GO" id="GO:1902115">
    <property type="term" value="P:regulation of organelle assembly"/>
    <property type="evidence" value="ECO:0007669"/>
    <property type="project" value="UniProtKB-ARBA"/>
</dbReference>
<comment type="catalytic activity">
    <reaction evidence="9 13">
        <text>L-seryl-[protein] + ATP = O-phospho-L-seryl-[protein] + ADP + H(+)</text>
        <dbReference type="Rhea" id="RHEA:17989"/>
        <dbReference type="Rhea" id="RHEA-COMP:9863"/>
        <dbReference type="Rhea" id="RHEA-COMP:11604"/>
        <dbReference type="ChEBI" id="CHEBI:15378"/>
        <dbReference type="ChEBI" id="CHEBI:29999"/>
        <dbReference type="ChEBI" id="CHEBI:30616"/>
        <dbReference type="ChEBI" id="CHEBI:83421"/>
        <dbReference type="ChEBI" id="CHEBI:456216"/>
        <dbReference type="EC" id="2.7.11.1"/>
    </reaction>
</comment>
<dbReference type="GO" id="GO:0090266">
    <property type="term" value="P:regulation of mitotic cell cycle spindle assembly checkpoint"/>
    <property type="evidence" value="ECO:0007669"/>
    <property type="project" value="UniProtKB-ARBA"/>
</dbReference>
<evidence type="ECO:0000256" key="9">
    <source>
        <dbReference type="ARBA" id="ARBA00048679"/>
    </source>
</evidence>
<dbReference type="InterPro" id="IPR000719">
    <property type="entry name" value="Prot_kinase_dom"/>
</dbReference>
<evidence type="ECO:0000256" key="5">
    <source>
        <dbReference type="ARBA" id="ARBA00022741"/>
    </source>
</evidence>
<dbReference type="GO" id="GO:0008608">
    <property type="term" value="P:attachment of spindle microtubules to kinetochore"/>
    <property type="evidence" value="ECO:0007669"/>
    <property type="project" value="UniProtKB-ARBA"/>
</dbReference>
<reference evidence="15 16" key="1">
    <citation type="journal article" date="2018" name="G3 (Bethesda)">
        <title>Phylogenetic and Phylogenomic Definition of Rhizopus Species.</title>
        <authorList>
            <person name="Gryganskyi A.P."/>
            <person name="Golan J."/>
            <person name="Dolatabadi S."/>
            <person name="Mondo S."/>
            <person name="Robb S."/>
            <person name="Idnurm A."/>
            <person name="Muszewska A."/>
            <person name="Steczkiewicz K."/>
            <person name="Masonjones S."/>
            <person name="Liao H.L."/>
            <person name="Gajdeczka M.T."/>
            <person name="Anike F."/>
            <person name="Vuek A."/>
            <person name="Anishchenko I.M."/>
            <person name="Voigt K."/>
            <person name="de Hoog G.S."/>
            <person name="Smith M.E."/>
            <person name="Heitman J."/>
            <person name="Vilgalys R."/>
            <person name="Stajich J.E."/>
        </authorList>
    </citation>
    <scope>NUCLEOTIDE SEQUENCE [LARGE SCALE GENOMIC DNA]</scope>
    <source>
        <strain evidence="15 16">LSU 92-RS-03</strain>
    </source>
</reference>
<comment type="caution">
    <text evidence="15">The sequence shown here is derived from an EMBL/GenBank/DDBJ whole genome shotgun (WGS) entry which is preliminary data.</text>
</comment>